<evidence type="ECO:0000313" key="3">
    <source>
        <dbReference type="Proteomes" id="UP000275530"/>
    </source>
</evidence>
<dbReference type="Proteomes" id="UP000275530">
    <property type="component" value="Unassembled WGS sequence"/>
</dbReference>
<keyword evidence="3" id="KW-1185">Reference proteome</keyword>
<dbReference type="EMBL" id="QZXA01000010">
    <property type="protein sequence ID" value="RJT30560.1"/>
    <property type="molecule type" value="Genomic_DNA"/>
</dbReference>
<name>A0AA92XCF9_9HYPH</name>
<protein>
    <submittedName>
        <fullName evidence="2">Uncharacterized protein</fullName>
    </submittedName>
</protein>
<accession>A0AA92XCF9</accession>
<organism evidence="2 3">
    <name type="scientific">Mesorhizobium jarvisii</name>
    <dbReference type="NCBI Taxonomy" id="1777867"/>
    <lineage>
        <taxon>Bacteria</taxon>
        <taxon>Pseudomonadati</taxon>
        <taxon>Pseudomonadota</taxon>
        <taxon>Alphaproteobacteria</taxon>
        <taxon>Hyphomicrobiales</taxon>
        <taxon>Phyllobacteriaceae</taxon>
        <taxon>Mesorhizobium</taxon>
    </lineage>
</organism>
<gene>
    <name evidence="2" type="ORF">D3242_24610</name>
</gene>
<dbReference type="AlphaFoldDB" id="A0AA92XCF9"/>
<feature type="region of interest" description="Disordered" evidence="1">
    <location>
        <begin position="1"/>
        <end position="25"/>
    </location>
</feature>
<reference evidence="2 3" key="1">
    <citation type="submission" date="2018-09" db="EMBL/GenBank/DDBJ databases">
        <title>Mesorhizobium carmichaelinearum sp. nov. isolated from Carmichaelinea spp. root nodules in New Zealand.</title>
        <authorList>
            <person name="De Meyer S.E."/>
        </authorList>
    </citation>
    <scope>NUCLEOTIDE SEQUENCE [LARGE SCALE GENOMIC DNA]</scope>
    <source>
        <strain evidence="2 3">LMG 28313</strain>
    </source>
</reference>
<proteinExistence type="predicted"/>
<comment type="caution">
    <text evidence="2">The sequence shown here is derived from an EMBL/GenBank/DDBJ whole genome shotgun (WGS) entry which is preliminary data.</text>
</comment>
<sequence length="88" mass="10042">MTAKPLEDGRDRHETGRKKEVPEDPLHRIDQQLAEIDHLLNALIFISENVEDHQHELMRHSATSLCYIAHDKIAAANRDVSLLLRLAA</sequence>
<evidence type="ECO:0000256" key="1">
    <source>
        <dbReference type="SAM" id="MobiDB-lite"/>
    </source>
</evidence>
<evidence type="ECO:0000313" key="2">
    <source>
        <dbReference type="EMBL" id="RJT30560.1"/>
    </source>
</evidence>